<evidence type="ECO:0000313" key="5">
    <source>
        <dbReference type="EMBL" id="CAG7786662.1"/>
    </source>
</evidence>
<dbReference type="OrthoDB" id="6503813at2759"/>
<evidence type="ECO:0000256" key="3">
    <source>
        <dbReference type="ARBA" id="ARBA00023136"/>
    </source>
</evidence>
<feature type="transmembrane region" description="Helical" evidence="4">
    <location>
        <begin position="311"/>
        <end position="330"/>
    </location>
</feature>
<keyword evidence="6" id="KW-1185">Reference proteome</keyword>
<evidence type="ECO:0000256" key="1">
    <source>
        <dbReference type="ARBA" id="ARBA00022692"/>
    </source>
</evidence>
<evidence type="ECO:0008006" key="7">
    <source>
        <dbReference type="Google" id="ProtNLM"/>
    </source>
</evidence>
<dbReference type="InterPro" id="IPR011701">
    <property type="entry name" value="MFS"/>
</dbReference>
<dbReference type="Proteomes" id="UP000708208">
    <property type="component" value="Unassembled WGS sequence"/>
</dbReference>
<organism evidence="5 6">
    <name type="scientific">Allacma fusca</name>
    <dbReference type="NCBI Taxonomy" id="39272"/>
    <lineage>
        <taxon>Eukaryota</taxon>
        <taxon>Metazoa</taxon>
        <taxon>Ecdysozoa</taxon>
        <taxon>Arthropoda</taxon>
        <taxon>Hexapoda</taxon>
        <taxon>Collembola</taxon>
        <taxon>Symphypleona</taxon>
        <taxon>Sminthuridae</taxon>
        <taxon>Allacma</taxon>
    </lineage>
</organism>
<dbReference type="PANTHER" id="PTHR23121">
    <property type="entry name" value="SODIUM-DEPENDENT GLUCOSE TRANSPORTER 1"/>
    <property type="match status" value="1"/>
</dbReference>
<dbReference type="EMBL" id="CAJVCH010322619">
    <property type="protein sequence ID" value="CAG7786662.1"/>
    <property type="molecule type" value="Genomic_DNA"/>
</dbReference>
<accession>A0A8J2KKA8</accession>
<feature type="transmembrane region" description="Helical" evidence="4">
    <location>
        <begin position="282"/>
        <end position="304"/>
    </location>
</feature>
<protein>
    <recommendedName>
        <fullName evidence="7">Sodium-dependent glucose transporter 1</fullName>
    </recommendedName>
</protein>
<reference evidence="5" key="1">
    <citation type="submission" date="2021-06" db="EMBL/GenBank/DDBJ databases">
        <authorList>
            <person name="Hodson N. C."/>
            <person name="Mongue J. A."/>
            <person name="Jaron S. K."/>
        </authorList>
    </citation>
    <scope>NUCLEOTIDE SEQUENCE</scope>
</reference>
<feature type="transmembrane region" description="Helical" evidence="4">
    <location>
        <begin position="20"/>
        <end position="39"/>
    </location>
</feature>
<feature type="transmembrane region" description="Helical" evidence="4">
    <location>
        <begin position="365"/>
        <end position="387"/>
    </location>
</feature>
<dbReference type="Pfam" id="PF07690">
    <property type="entry name" value="MFS_1"/>
    <property type="match status" value="1"/>
</dbReference>
<feature type="transmembrane region" description="Helical" evidence="4">
    <location>
        <begin position="242"/>
        <end position="262"/>
    </location>
</feature>
<name>A0A8J2KKA8_9HEXA</name>
<dbReference type="PANTHER" id="PTHR23121:SF9">
    <property type="entry name" value="SODIUM-DEPENDENT GLUCOSE TRANSPORTER 1"/>
    <property type="match status" value="1"/>
</dbReference>
<gene>
    <name evidence="5" type="ORF">AFUS01_LOCUS25222</name>
</gene>
<evidence type="ECO:0000256" key="2">
    <source>
        <dbReference type="ARBA" id="ARBA00022989"/>
    </source>
</evidence>
<feature type="transmembrane region" description="Helical" evidence="4">
    <location>
        <begin position="399"/>
        <end position="420"/>
    </location>
</feature>
<dbReference type="AlphaFoldDB" id="A0A8J2KKA8"/>
<feature type="transmembrane region" description="Helical" evidence="4">
    <location>
        <begin position="110"/>
        <end position="136"/>
    </location>
</feature>
<feature type="transmembrane region" description="Helical" evidence="4">
    <location>
        <begin position="148"/>
        <end position="167"/>
    </location>
</feature>
<keyword evidence="1 4" id="KW-0812">Transmembrane</keyword>
<feature type="transmembrane region" description="Helical" evidence="4">
    <location>
        <begin position="59"/>
        <end position="80"/>
    </location>
</feature>
<feature type="transmembrane region" description="Helical" evidence="4">
    <location>
        <begin position="187"/>
        <end position="208"/>
    </location>
</feature>
<keyword evidence="3 4" id="KW-0472">Membrane</keyword>
<feature type="transmembrane region" description="Helical" evidence="4">
    <location>
        <begin position="336"/>
        <end position="353"/>
    </location>
</feature>
<dbReference type="GO" id="GO:0022857">
    <property type="term" value="F:transmembrane transporter activity"/>
    <property type="evidence" value="ECO:0007669"/>
    <property type="project" value="InterPro"/>
</dbReference>
<proteinExistence type="predicted"/>
<evidence type="ECO:0000256" key="4">
    <source>
        <dbReference type="SAM" id="Phobius"/>
    </source>
</evidence>
<comment type="caution">
    <text evidence="5">The sequence shown here is derived from an EMBL/GenBank/DDBJ whole genome shotgun (WGS) entry which is preliminary data.</text>
</comment>
<evidence type="ECO:0000313" key="6">
    <source>
        <dbReference type="Proteomes" id="UP000708208"/>
    </source>
</evidence>
<sequence length="433" mass="47101">MNQGPKSVFSTSTRLKKCVFTAALFYSTFTLGMCSTFLNSAILTFSRRLNTNIEHVSKVFIVILVSYICSALSCGVIFRFVSRQKCVVLLLSLMSLALFSIPHATTLTTLFLASSLIGLGGGGYDTAQMAWIIDIWRNESPPFILSQNFVYSLGTLIPPILLAPYLRTGPEASIDGEMLQTSLDVPFTIAGCLVVLAVVIHLTLIWVCKGSKPSEVDNNNDILRALLAEETPEEAQFTVRKIYFVVLACCITGFYCGLEQITSQFLPTFSHFSPVALTEAEGARVLFGLQVGFSVGRLLGIGLVLKVPPSFLLTGNLALLFIANMILMNFAGTSIAWLWAGSILFGLGMSTVYPSTYAYVSKHVFVTDGVAAIISVSGGIVSSIYPVIVGRSVETNPAIVTYVNFVSITVCTLAFATLVWTTRRERLSNYIRL</sequence>
<keyword evidence="2 4" id="KW-1133">Transmembrane helix</keyword>